<name>A0A081S3E9_9ARCH</name>
<evidence type="ECO:0000313" key="3">
    <source>
        <dbReference type="Proteomes" id="UP000028027"/>
    </source>
</evidence>
<proteinExistence type="predicted"/>
<dbReference type="EMBL" id="JNVL01000064">
    <property type="protein sequence ID" value="KER05452.1"/>
    <property type="molecule type" value="Genomic_DNA"/>
</dbReference>
<feature type="transmembrane region" description="Helical" evidence="1">
    <location>
        <begin position="12"/>
        <end position="31"/>
    </location>
</feature>
<keyword evidence="3" id="KW-1185">Reference proteome</keyword>
<evidence type="ECO:0000313" key="2">
    <source>
        <dbReference type="EMBL" id="KER05452.1"/>
    </source>
</evidence>
<feature type="non-terminal residue" evidence="2">
    <location>
        <position position="35"/>
    </location>
</feature>
<protein>
    <submittedName>
        <fullName evidence="2">Uncharacterized protein</fullName>
    </submittedName>
</protein>
<accession>A0A081S3E9</accession>
<keyword evidence="1" id="KW-0472">Membrane</keyword>
<organism evidence="2 3">
    <name type="scientific">Marine Group I thaumarchaeote SCGC AAA799-E16</name>
    <dbReference type="NCBI Taxonomy" id="1502292"/>
    <lineage>
        <taxon>Archaea</taxon>
        <taxon>Nitrososphaerota</taxon>
        <taxon>Marine Group I</taxon>
    </lineage>
</organism>
<keyword evidence="1" id="KW-0812">Transmembrane</keyword>
<reference evidence="2 3" key="1">
    <citation type="submission" date="2014-06" db="EMBL/GenBank/DDBJ databases">
        <authorList>
            <person name="Ngugi D.K."/>
            <person name="Blom J."/>
            <person name="Alam I."/>
            <person name="Rashid M."/>
            <person name="Ba Alawi W."/>
            <person name="Zhang G."/>
            <person name="Hikmawan T."/>
            <person name="Guan Y."/>
            <person name="Antunes A."/>
            <person name="Siam R."/>
            <person name="Eldorry H."/>
            <person name="Bajic V."/>
            <person name="Stingl U."/>
        </authorList>
    </citation>
    <scope>NUCLEOTIDE SEQUENCE [LARGE SCALE GENOMIC DNA]</scope>
    <source>
        <strain evidence="2">SCGC AAA799-E16</strain>
    </source>
</reference>
<gene>
    <name evidence="2" type="ORF">AAA799E16_01911</name>
</gene>
<evidence type="ECO:0000256" key="1">
    <source>
        <dbReference type="SAM" id="Phobius"/>
    </source>
</evidence>
<dbReference type="AlphaFoldDB" id="A0A081S3E9"/>
<comment type="caution">
    <text evidence="2">The sequence shown here is derived from an EMBL/GenBank/DDBJ whole genome shotgun (WGS) entry which is preliminary data.</text>
</comment>
<keyword evidence="1" id="KW-1133">Transmembrane helix</keyword>
<dbReference type="Proteomes" id="UP000028027">
    <property type="component" value="Unassembled WGS sequence"/>
</dbReference>
<sequence length="35" mass="3665">MPETLQKNKSELGLTFLVIILSGASASLLLLPPLG</sequence>